<keyword evidence="3" id="KW-1185">Reference proteome</keyword>
<proteinExistence type="predicted"/>
<reference evidence="2" key="1">
    <citation type="submission" date="2021-01" db="EMBL/GenBank/DDBJ databases">
        <authorList>
            <consortium name="Genoscope - CEA"/>
            <person name="William W."/>
        </authorList>
    </citation>
    <scope>NUCLEOTIDE SEQUENCE</scope>
</reference>
<dbReference type="AlphaFoldDB" id="A0A8S1KV09"/>
<protein>
    <submittedName>
        <fullName evidence="2">Uncharacterized protein</fullName>
    </submittedName>
</protein>
<evidence type="ECO:0000313" key="2">
    <source>
        <dbReference type="EMBL" id="CAD8059078.1"/>
    </source>
</evidence>
<feature type="compositionally biased region" description="Basic and acidic residues" evidence="1">
    <location>
        <begin position="14"/>
        <end position="24"/>
    </location>
</feature>
<sequence length="142" mass="17180">MGSICLKERLQVEEKSNSIDKRDEKEEDEDEEMYSQFPQQDQESQKISLSQFIMLRVLREYNKRQNKSYYFIQFKNQEKATYGKVILVQHTVSLKLYKCNQNVNKEGSEKNSQKKTYLNRKKDFKNDQSQFYYLIQSKAKYI</sequence>
<comment type="caution">
    <text evidence="2">The sequence shown here is derived from an EMBL/GenBank/DDBJ whole genome shotgun (WGS) entry which is preliminary data.</text>
</comment>
<dbReference type="Proteomes" id="UP000692954">
    <property type="component" value="Unassembled WGS sequence"/>
</dbReference>
<dbReference type="EMBL" id="CAJJDN010000013">
    <property type="protein sequence ID" value="CAD8059078.1"/>
    <property type="molecule type" value="Genomic_DNA"/>
</dbReference>
<accession>A0A8S1KV09</accession>
<evidence type="ECO:0000313" key="3">
    <source>
        <dbReference type="Proteomes" id="UP000692954"/>
    </source>
</evidence>
<name>A0A8S1KV09_9CILI</name>
<feature type="region of interest" description="Disordered" evidence="1">
    <location>
        <begin position="14"/>
        <end position="43"/>
    </location>
</feature>
<organism evidence="2 3">
    <name type="scientific">Paramecium sonneborni</name>
    <dbReference type="NCBI Taxonomy" id="65129"/>
    <lineage>
        <taxon>Eukaryota</taxon>
        <taxon>Sar</taxon>
        <taxon>Alveolata</taxon>
        <taxon>Ciliophora</taxon>
        <taxon>Intramacronucleata</taxon>
        <taxon>Oligohymenophorea</taxon>
        <taxon>Peniculida</taxon>
        <taxon>Parameciidae</taxon>
        <taxon>Paramecium</taxon>
    </lineage>
</organism>
<gene>
    <name evidence="2" type="ORF">PSON_ATCC_30995.1.T0130040</name>
</gene>
<evidence type="ECO:0000256" key="1">
    <source>
        <dbReference type="SAM" id="MobiDB-lite"/>
    </source>
</evidence>